<evidence type="ECO:0008006" key="3">
    <source>
        <dbReference type="Google" id="ProtNLM"/>
    </source>
</evidence>
<proteinExistence type="predicted"/>
<dbReference type="OrthoDB" id="3650755at2759"/>
<dbReference type="PANTHER" id="PTHR42085">
    <property type="entry name" value="F-BOX DOMAIN-CONTAINING PROTEIN"/>
    <property type="match status" value="1"/>
</dbReference>
<accession>A0A139HYR6</accession>
<evidence type="ECO:0000313" key="1">
    <source>
        <dbReference type="EMBL" id="KXT07567.1"/>
    </source>
</evidence>
<reference evidence="1 2" key="1">
    <citation type="submission" date="2015-07" db="EMBL/GenBank/DDBJ databases">
        <title>Comparative genomics of the Sigatoka disease complex on banana suggests a link between parallel evolutionary changes in Pseudocercospora fijiensis and Pseudocercospora eumusae and increased virulence on the banana host.</title>
        <authorList>
            <person name="Chang T.-C."/>
            <person name="Salvucci A."/>
            <person name="Crous P.W."/>
            <person name="Stergiopoulos I."/>
        </authorList>
    </citation>
    <scope>NUCLEOTIDE SEQUENCE [LARGE SCALE GENOMIC DNA]</scope>
    <source>
        <strain evidence="1 2">CBS 114824</strain>
    </source>
</reference>
<dbReference type="InterPro" id="IPR038883">
    <property type="entry name" value="AN11006-like"/>
</dbReference>
<comment type="caution">
    <text evidence="1">The sequence shown here is derived from an EMBL/GenBank/DDBJ whole genome shotgun (WGS) entry which is preliminary data.</text>
</comment>
<gene>
    <name evidence="1" type="ORF">AC578_10199</name>
</gene>
<name>A0A139HYR6_9PEZI</name>
<sequence length="410" mass="47707">MWKEQNNGEGESREDVLLPLSFSIPCRSCLGIRDTVPPCPSLPTAFLQPEFLNHDNHHRLGTQHRMALRTYLHGESELSIDVKYLRAAATLTNQQVYPSIMRPPTDDTHVWPESHDDQQNHVRAARKPTYNPTASTPPSHAAEVLGGNNNFDSWLEETRYDLERRKLWRYAERPVPVNADRKWKEDSAEAAILICRYVASPLLLRIPSSHLLDAFALLEQLRRLSQPFRFLELTRELRDRVYDLALPCTHEDRTWSLADDISNAKFRTRRFPSLLRVCRQIRAETRVRFLTTAHFSIELRYTRLQTPSRLDNIIRGWAQNPARGYLRYLRSLDLKIKEMTYSLGGFYTFALDNKLGLQITCKNMVTGTKTSQHQYEIQEHETAMEKDRQALNLKGEAIIMAIIRKPELWM</sequence>
<dbReference type="AlphaFoldDB" id="A0A139HYR6"/>
<dbReference type="Proteomes" id="UP000070133">
    <property type="component" value="Unassembled WGS sequence"/>
</dbReference>
<dbReference type="PANTHER" id="PTHR42085:SF1">
    <property type="entry name" value="F-BOX DOMAIN-CONTAINING PROTEIN"/>
    <property type="match status" value="1"/>
</dbReference>
<evidence type="ECO:0000313" key="2">
    <source>
        <dbReference type="Proteomes" id="UP000070133"/>
    </source>
</evidence>
<organism evidence="1 2">
    <name type="scientific">Pseudocercospora eumusae</name>
    <dbReference type="NCBI Taxonomy" id="321146"/>
    <lineage>
        <taxon>Eukaryota</taxon>
        <taxon>Fungi</taxon>
        <taxon>Dikarya</taxon>
        <taxon>Ascomycota</taxon>
        <taxon>Pezizomycotina</taxon>
        <taxon>Dothideomycetes</taxon>
        <taxon>Dothideomycetidae</taxon>
        <taxon>Mycosphaerellales</taxon>
        <taxon>Mycosphaerellaceae</taxon>
        <taxon>Pseudocercospora</taxon>
    </lineage>
</organism>
<keyword evidence="2" id="KW-1185">Reference proteome</keyword>
<dbReference type="EMBL" id="LFZN01000001">
    <property type="protein sequence ID" value="KXT07567.1"/>
    <property type="molecule type" value="Genomic_DNA"/>
</dbReference>
<protein>
    <recommendedName>
        <fullName evidence="3">F-box domain-containing protein</fullName>
    </recommendedName>
</protein>